<evidence type="ECO:0000313" key="2">
    <source>
        <dbReference type="WBParaSite" id="PS1159_v2.g12838.t1"/>
    </source>
</evidence>
<dbReference type="WBParaSite" id="PS1159_v2.g12838.t1">
    <property type="protein sequence ID" value="PS1159_v2.g12838.t1"/>
    <property type="gene ID" value="PS1159_v2.g12838"/>
</dbReference>
<organism evidence="1 2">
    <name type="scientific">Panagrolaimus sp. PS1159</name>
    <dbReference type="NCBI Taxonomy" id="55785"/>
    <lineage>
        <taxon>Eukaryota</taxon>
        <taxon>Metazoa</taxon>
        <taxon>Ecdysozoa</taxon>
        <taxon>Nematoda</taxon>
        <taxon>Chromadorea</taxon>
        <taxon>Rhabditida</taxon>
        <taxon>Tylenchina</taxon>
        <taxon>Panagrolaimomorpha</taxon>
        <taxon>Panagrolaimoidea</taxon>
        <taxon>Panagrolaimidae</taxon>
        <taxon>Panagrolaimus</taxon>
    </lineage>
</organism>
<reference evidence="2" key="1">
    <citation type="submission" date="2022-11" db="UniProtKB">
        <authorList>
            <consortium name="WormBaseParasite"/>
        </authorList>
    </citation>
    <scope>IDENTIFICATION</scope>
</reference>
<proteinExistence type="predicted"/>
<dbReference type="Proteomes" id="UP000887580">
    <property type="component" value="Unplaced"/>
</dbReference>
<protein>
    <submittedName>
        <fullName evidence="2">Uncharacterized protein</fullName>
    </submittedName>
</protein>
<accession>A0AC35F1G3</accession>
<evidence type="ECO:0000313" key="1">
    <source>
        <dbReference type="Proteomes" id="UP000887580"/>
    </source>
</evidence>
<sequence length="254" mass="26154">MPRPSQPNYTRSSSPPLAGRIDQMNISGSPNNYPPGQRPYSPYSQNPGYPPNIGGGASYQSPPNSSIGSGTRYQNSPSPVIGSGASRGYSTPPIGYGTSPGYSNPTIGSGTRGYSPPTSGYPPPRSYPTPYNTPISSNYPPMGGAPMIGGGYSSGIVGYGYSNPTIGSGTRGYSPPTSGYPPPRPYPTPYNTPISSNYPPIGGPPMIGGGYSSGVVGYGSGSSCTAIPSSHGGYCPTTNYCGKKPHHSHHHHHC</sequence>
<name>A0AC35F1G3_9BILA</name>